<proteinExistence type="predicted"/>
<dbReference type="AlphaFoldDB" id="A0AAV7QUF1"/>
<dbReference type="Proteomes" id="UP001066276">
    <property type="component" value="Chromosome 6"/>
</dbReference>
<comment type="caution">
    <text evidence="1">The sequence shown here is derived from an EMBL/GenBank/DDBJ whole genome shotgun (WGS) entry which is preliminary data.</text>
</comment>
<evidence type="ECO:0000313" key="2">
    <source>
        <dbReference type="Proteomes" id="UP001066276"/>
    </source>
</evidence>
<keyword evidence="2" id="KW-1185">Reference proteome</keyword>
<reference evidence="1" key="1">
    <citation type="journal article" date="2022" name="bioRxiv">
        <title>Sequencing and chromosome-scale assembly of the giantPleurodeles waltlgenome.</title>
        <authorList>
            <person name="Brown T."/>
            <person name="Elewa A."/>
            <person name="Iarovenko S."/>
            <person name="Subramanian E."/>
            <person name="Araus A.J."/>
            <person name="Petzold A."/>
            <person name="Susuki M."/>
            <person name="Suzuki K.-i.T."/>
            <person name="Hayashi T."/>
            <person name="Toyoda A."/>
            <person name="Oliveira C."/>
            <person name="Osipova E."/>
            <person name="Leigh N.D."/>
            <person name="Simon A."/>
            <person name="Yun M.H."/>
        </authorList>
    </citation>
    <scope>NUCLEOTIDE SEQUENCE</scope>
    <source>
        <strain evidence="1">20211129_DDA</strain>
        <tissue evidence="1">Liver</tissue>
    </source>
</reference>
<organism evidence="1 2">
    <name type="scientific">Pleurodeles waltl</name>
    <name type="common">Iberian ribbed newt</name>
    <dbReference type="NCBI Taxonomy" id="8319"/>
    <lineage>
        <taxon>Eukaryota</taxon>
        <taxon>Metazoa</taxon>
        <taxon>Chordata</taxon>
        <taxon>Craniata</taxon>
        <taxon>Vertebrata</taxon>
        <taxon>Euteleostomi</taxon>
        <taxon>Amphibia</taxon>
        <taxon>Batrachia</taxon>
        <taxon>Caudata</taxon>
        <taxon>Salamandroidea</taxon>
        <taxon>Salamandridae</taxon>
        <taxon>Pleurodelinae</taxon>
        <taxon>Pleurodeles</taxon>
    </lineage>
</organism>
<sequence length="113" mass="12836">MWRRIGGVIFEPATGFVASIGFARSKVKNVMEGGHTQMGHKVKVWLEDDENARCTHECRKTVDTNEIGTYDDSLAQLRKGVLTSHTDMASSRNEKCSRSARRIVKPKRFEDYC</sequence>
<accession>A0AAV7QUF1</accession>
<protein>
    <submittedName>
        <fullName evidence="1">Uncharacterized protein</fullName>
    </submittedName>
</protein>
<gene>
    <name evidence="1" type="ORF">NDU88_009184</name>
</gene>
<evidence type="ECO:0000313" key="1">
    <source>
        <dbReference type="EMBL" id="KAJ1142871.1"/>
    </source>
</evidence>
<name>A0AAV7QUF1_PLEWA</name>
<dbReference type="EMBL" id="JANPWB010000010">
    <property type="protein sequence ID" value="KAJ1142871.1"/>
    <property type="molecule type" value="Genomic_DNA"/>
</dbReference>